<dbReference type="EMBL" id="JBHSCR010000001">
    <property type="protein sequence ID" value="MFC4346559.1"/>
    <property type="molecule type" value="Genomic_DNA"/>
</dbReference>
<accession>A0ABV8U6T7</accession>
<reference evidence="3" key="1">
    <citation type="journal article" date="2019" name="Int. J. Syst. Evol. Microbiol.">
        <title>The Global Catalogue of Microorganisms (GCM) 10K type strain sequencing project: providing services to taxonomists for standard genome sequencing and annotation.</title>
        <authorList>
            <consortium name="The Broad Institute Genomics Platform"/>
            <consortium name="The Broad Institute Genome Sequencing Center for Infectious Disease"/>
            <person name="Wu L."/>
            <person name="Ma J."/>
        </authorList>
    </citation>
    <scope>NUCLEOTIDE SEQUENCE [LARGE SCALE GENOMIC DNA]</scope>
    <source>
        <strain evidence="3">CGMCC 1.15304</strain>
    </source>
</reference>
<proteinExistence type="predicted"/>
<keyword evidence="3" id="KW-1185">Reference proteome</keyword>
<protein>
    <submittedName>
        <fullName evidence="2">Uncharacterized protein</fullName>
    </submittedName>
</protein>
<comment type="caution">
    <text evidence="2">The sequence shown here is derived from an EMBL/GenBank/DDBJ whole genome shotgun (WGS) entry which is preliminary data.</text>
</comment>
<feature type="chain" id="PRO_5046989031" evidence="1">
    <location>
        <begin position="19"/>
        <end position="104"/>
    </location>
</feature>
<dbReference type="RefSeq" id="WP_068150291.1">
    <property type="nucleotide sequence ID" value="NZ_JBHSCR010000001.1"/>
</dbReference>
<gene>
    <name evidence="2" type="ORF">ACFO5Q_01705</name>
</gene>
<name>A0ABV8U6T7_9PROT</name>
<dbReference type="Proteomes" id="UP001595776">
    <property type="component" value="Unassembled WGS sequence"/>
</dbReference>
<organism evidence="2 3">
    <name type="scientific">Kordiimonas lipolytica</name>
    <dbReference type="NCBI Taxonomy" id="1662421"/>
    <lineage>
        <taxon>Bacteria</taxon>
        <taxon>Pseudomonadati</taxon>
        <taxon>Pseudomonadota</taxon>
        <taxon>Alphaproteobacteria</taxon>
        <taxon>Kordiimonadales</taxon>
        <taxon>Kordiimonadaceae</taxon>
        <taxon>Kordiimonas</taxon>
    </lineage>
</organism>
<feature type="signal peptide" evidence="1">
    <location>
        <begin position="1"/>
        <end position="18"/>
    </location>
</feature>
<sequence length="104" mass="11467">MAKYLKILLLIIFVTAPALDIAFLDPQESVEHVSETYHDAAEQDEDVTADLHCICHVIHHGVSAGKTAVLSINYTRFKTRQVTSITINGLNPKPGLQPPSTYHS</sequence>
<evidence type="ECO:0000313" key="3">
    <source>
        <dbReference type="Proteomes" id="UP001595776"/>
    </source>
</evidence>
<evidence type="ECO:0000256" key="1">
    <source>
        <dbReference type="SAM" id="SignalP"/>
    </source>
</evidence>
<keyword evidence="1" id="KW-0732">Signal</keyword>
<evidence type="ECO:0000313" key="2">
    <source>
        <dbReference type="EMBL" id="MFC4346559.1"/>
    </source>
</evidence>